<dbReference type="FunFam" id="2.160.20.10:FF:000004">
    <property type="entry name" value="Pectin lyase-like superfamily protein"/>
    <property type="match status" value="1"/>
</dbReference>
<dbReference type="PROSITE" id="PS00502">
    <property type="entry name" value="POLYGALACTURONASE"/>
    <property type="match status" value="1"/>
</dbReference>
<dbReference type="GO" id="GO:0071555">
    <property type="term" value="P:cell wall organization"/>
    <property type="evidence" value="ECO:0007669"/>
    <property type="project" value="UniProtKB-KW"/>
</dbReference>
<evidence type="ECO:0000256" key="2">
    <source>
        <dbReference type="ARBA" id="ARBA00008834"/>
    </source>
</evidence>
<dbReference type="Gene3D" id="2.160.20.10">
    <property type="entry name" value="Single-stranded right-handed beta-helix, Pectin lyase-like"/>
    <property type="match status" value="1"/>
</dbReference>
<accession>A0A438IQV7</accession>
<dbReference type="PANTHER" id="PTHR31375">
    <property type="match status" value="1"/>
</dbReference>
<keyword evidence="5 9" id="KW-0378">Hydrolase</keyword>
<feature type="signal peptide" evidence="10">
    <location>
        <begin position="1"/>
        <end position="23"/>
    </location>
</feature>
<dbReference type="GO" id="GO:0004650">
    <property type="term" value="F:polygalacturonase activity"/>
    <property type="evidence" value="ECO:0007669"/>
    <property type="project" value="InterPro"/>
</dbReference>
<evidence type="ECO:0000256" key="8">
    <source>
        <dbReference type="PROSITE-ProRule" id="PRU10052"/>
    </source>
</evidence>
<evidence type="ECO:0000256" key="9">
    <source>
        <dbReference type="RuleBase" id="RU361169"/>
    </source>
</evidence>
<dbReference type="SUPFAM" id="SSF51126">
    <property type="entry name" value="Pectin lyase-like"/>
    <property type="match status" value="1"/>
</dbReference>
<keyword evidence="6 9" id="KW-0326">Glycosidase</keyword>
<dbReference type="EMBL" id="QGNW01000089">
    <property type="protein sequence ID" value="RVW99082.1"/>
    <property type="molecule type" value="Genomic_DNA"/>
</dbReference>
<evidence type="ECO:0000313" key="11">
    <source>
        <dbReference type="EMBL" id="RVW99082.1"/>
    </source>
</evidence>
<keyword evidence="10" id="KW-0732">Signal</keyword>
<dbReference type="Pfam" id="PF00295">
    <property type="entry name" value="Glyco_hydro_28"/>
    <property type="match status" value="1"/>
</dbReference>
<comment type="caution">
    <text evidence="11">The sequence shown here is derived from an EMBL/GenBank/DDBJ whole genome shotgun (WGS) entry which is preliminary data.</text>
</comment>
<evidence type="ECO:0000256" key="5">
    <source>
        <dbReference type="ARBA" id="ARBA00022801"/>
    </source>
</evidence>
<keyword evidence="3" id="KW-0134">Cell wall</keyword>
<dbReference type="InterPro" id="IPR006626">
    <property type="entry name" value="PbH1"/>
</dbReference>
<sequence length="488" mass="51630">MTLFNMSDLAVFATLLLISTAEASNSRSHACGSAHAASPPRITSSAPAPALAPALAPAPALSAESPENDPAPDAAMIFDVTMYGAVGDGKTENGMVELSAPSGIDIISIHGLKTCPPSYKPTEVQPIEFHSEAFLAAWDDACNHPGKSTLLVPNGTFFIGPISFIGPCQNNQSPKVEIRGTLKAPSSLKAFPTPSWIMFRQLQSLILTGETTTNTSLFDAQGEESWRHADCRHKLKCQFPTSIILVNVTNGNISNITLKNGKGFHMGIINSDNVTVHGVNITAPWNSPNTDGVHIGYSTNIHITSSTIGVGDDCVSIGPGSINITVFNTKCGPGHGISVGSLGKYSAEKDVVGVRVKNCTINGTQNGVRIKTWPGSPASKASSFWFEDIVMINVSNPIIIDQEYCPWSTCTSSKPSLVKLSDIHFTNIRGTFNTKSAVALMCSSSVPCEDIQLLNINLTHTMASSLQGGGHLSVKGALHRLEINGSSF</sequence>
<evidence type="ECO:0000256" key="1">
    <source>
        <dbReference type="ARBA" id="ARBA00004191"/>
    </source>
</evidence>
<dbReference type="InterPro" id="IPR012334">
    <property type="entry name" value="Pectin_lyas_fold"/>
</dbReference>
<evidence type="ECO:0000256" key="3">
    <source>
        <dbReference type="ARBA" id="ARBA00022512"/>
    </source>
</evidence>
<dbReference type="Proteomes" id="UP000288805">
    <property type="component" value="Unassembled WGS sequence"/>
</dbReference>
<dbReference type="InterPro" id="IPR011050">
    <property type="entry name" value="Pectin_lyase_fold/virulence"/>
</dbReference>
<evidence type="ECO:0000313" key="12">
    <source>
        <dbReference type="Proteomes" id="UP000288805"/>
    </source>
</evidence>
<dbReference type="InterPro" id="IPR000743">
    <property type="entry name" value="Glyco_hydro_28"/>
</dbReference>
<evidence type="ECO:0000256" key="7">
    <source>
        <dbReference type="ARBA" id="ARBA00023316"/>
    </source>
</evidence>
<dbReference type="GO" id="GO:0005975">
    <property type="term" value="P:carbohydrate metabolic process"/>
    <property type="evidence" value="ECO:0007669"/>
    <property type="project" value="InterPro"/>
</dbReference>
<organism evidence="11 12">
    <name type="scientific">Vitis vinifera</name>
    <name type="common">Grape</name>
    <dbReference type="NCBI Taxonomy" id="29760"/>
    <lineage>
        <taxon>Eukaryota</taxon>
        <taxon>Viridiplantae</taxon>
        <taxon>Streptophyta</taxon>
        <taxon>Embryophyta</taxon>
        <taxon>Tracheophyta</taxon>
        <taxon>Spermatophyta</taxon>
        <taxon>Magnoliopsida</taxon>
        <taxon>eudicotyledons</taxon>
        <taxon>Gunneridae</taxon>
        <taxon>Pentapetalae</taxon>
        <taxon>rosids</taxon>
        <taxon>Vitales</taxon>
        <taxon>Vitaceae</taxon>
        <taxon>Viteae</taxon>
        <taxon>Vitis</taxon>
    </lineage>
</organism>
<dbReference type="AlphaFoldDB" id="A0A438IQV7"/>
<keyword evidence="4" id="KW-0964">Secreted</keyword>
<evidence type="ECO:0000256" key="4">
    <source>
        <dbReference type="ARBA" id="ARBA00022525"/>
    </source>
</evidence>
<name>A0A438IQV7_VITVI</name>
<proteinExistence type="inferred from homology"/>
<comment type="similarity">
    <text evidence="2 9">Belongs to the glycosyl hydrolase 28 family.</text>
</comment>
<keyword evidence="7" id="KW-0961">Cell wall biogenesis/degradation</keyword>
<feature type="chain" id="PRO_5018999675" evidence="10">
    <location>
        <begin position="24"/>
        <end position="488"/>
    </location>
</feature>
<reference evidence="11 12" key="1">
    <citation type="journal article" date="2018" name="PLoS Genet.">
        <title>Population sequencing reveals clonal diversity and ancestral inbreeding in the grapevine cultivar Chardonnay.</title>
        <authorList>
            <person name="Roach M.J."/>
            <person name="Johnson D.L."/>
            <person name="Bohlmann J."/>
            <person name="van Vuuren H.J."/>
            <person name="Jones S.J."/>
            <person name="Pretorius I.S."/>
            <person name="Schmidt S.A."/>
            <person name="Borneman A.R."/>
        </authorList>
    </citation>
    <scope>NUCLEOTIDE SEQUENCE [LARGE SCALE GENOMIC DNA]</scope>
    <source>
        <strain evidence="12">cv. Chardonnay</strain>
        <tissue evidence="11">Leaf</tissue>
    </source>
</reference>
<evidence type="ECO:0000256" key="6">
    <source>
        <dbReference type="ARBA" id="ARBA00023295"/>
    </source>
</evidence>
<comment type="subcellular location">
    <subcellularLocation>
        <location evidence="1">Secreted</location>
        <location evidence="1">Cell wall</location>
    </subcellularLocation>
</comment>
<gene>
    <name evidence="11" type="primary">PGA3_4</name>
    <name evidence="11" type="ORF">CK203_019021</name>
</gene>
<evidence type="ECO:0000256" key="10">
    <source>
        <dbReference type="SAM" id="SignalP"/>
    </source>
</evidence>
<protein>
    <submittedName>
        <fullName evidence="11">Exopolygalacturonase clone GBGE184</fullName>
    </submittedName>
</protein>
<dbReference type="SMART" id="SM00710">
    <property type="entry name" value="PbH1"/>
    <property type="match status" value="4"/>
</dbReference>
<feature type="active site" evidence="8">
    <location>
        <position position="335"/>
    </location>
</feature>